<feature type="transmembrane region" description="Helical" evidence="5">
    <location>
        <begin position="12"/>
        <end position="31"/>
    </location>
</feature>
<dbReference type="GO" id="GO:0044550">
    <property type="term" value="P:secondary metabolite biosynthetic process"/>
    <property type="evidence" value="ECO:0007669"/>
    <property type="project" value="UniProtKB-ARBA"/>
</dbReference>
<accession>A0A1Y1W6G6</accession>
<dbReference type="AlphaFoldDB" id="A0A1Y1W6G6"/>
<evidence type="ECO:0000256" key="5">
    <source>
        <dbReference type="SAM" id="Phobius"/>
    </source>
</evidence>
<organism evidence="6 7">
    <name type="scientific">Linderina pennispora</name>
    <dbReference type="NCBI Taxonomy" id="61395"/>
    <lineage>
        <taxon>Eukaryota</taxon>
        <taxon>Fungi</taxon>
        <taxon>Fungi incertae sedis</taxon>
        <taxon>Zoopagomycota</taxon>
        <taxon>Kickxellomycotina</taxon>
        <taxon>Kickxellomycetes</taxon>
        <taxon>Kickxellales</taxon>
        <taxon>Kickxellaceae</taxon>
        <taxon>Linderina</taxon>
    </lineage>
</organism>
<sequence length="482" mass="53974">MRLAQAISAAKITGTLAAAILGCKVIYALFFSPLRNIPGPFLARLTSLRARLINATGKIGNTARKEYLQYGDVYVLEPNAVVVGDPSDARVVLGSHAFVKSPFYEGMDAMGIQNTLSGRDPEFVKMRKRQIGPYFNQAHMAKMEQTIINHGILSLKERWDSQLVQSANGKIEINYDRDFGLAAFDIIGSLAFGQEFNCLKNDDNTVMRWVDATVKLFGAHSMFHALRRFPGSLAVLSWQRQFDKFYKFGQECVARRKEFLAKGGEKPHDILQGFLDAQDPESKVQMTDTQVQIEANIALLAGADTSSNTLKWTIHMLMLHPEILRKGDHVITSAEVRKHLPYVEACLYECLRVFPVVSGLFPRVSPPGGVTFKGHFIPAGTDIYVNFTALGINKNAWEEPLKFDPHGVRICPGRHMAWFELHTIFANMLKDYDLSLPADYTHLGPNVLDESGYPKRMDSVNFLVTVPINAARDCRLILTKHE</sequence>
<dbReference type="InterPro" id="IPR002401">
    <property type="entry name" value="Cyt_P450_E_grp-I"/>
</dbReference>
<name>A0A1Y1W6G6_9FUNG</name>
<evidence type="ECO:0000313" key="6">
    <source>
        <dbReference type="EMBL" id="ORX69147.1"/>
    </source>
</evidence>
<keyword evidence="2" id="KW-0479">Metal-binding</keyword>
<dbReference type="Pfam" id="PF00067">
    <property type="entry name" value="p450"/>
    <property type="match status" value="1"/>
</dbReference>
<dbReference type="GeneID" id="63805916"/>
<comment type="caution">
    <text evidence="6">The sequence shown here is derived from an EMBL/GenBank/DDBJ whole genome shotgun (WGS) entry which is preliminary data.</text>
</comment>
<keyword evidence="5" id="KW-0812">Transmembrane</keyword>
<gene>
    <name evidence="6" type="ORF">DL89DRAFT_275137</name>
</gene>
<dbReference type="STRING" id="61395.A0A1Y1W6G6"/>
<dbReference type="GO" id="GO:0016705">
    <property type="term" value="F:oxidoreductase activity, acting on paired donors, with incorporation or reduction of molecular oxygen"/>
    <property type="evidence" value="ECO:0007669"/>
    <property type="project" value="InterPro"/>
</dbReference>
<dbReference type="EMBL" id="MCFD01000008">
    <property type="protein sequence ID" value="ORX69147.1"/>
    <property type="molecule type" value="Genomic_DNA"/>
</dbReference>
<dbReference type="Gene3D" id="1.10.630.10">
    <property type="entry name" value="Cytochrome P450"/>
    <property type="match status" value="1"/>
</dbReference>
<reference evidence="6 7" key="1">
    <citation type="submission" date="2016-07" db="EMBL/GenBank/DDBJ databases">
        <title>Pervasive Adenine N6-methylation of Active Genes in Fungi.</title>
        <authorList>
            <consortium name="DOE Joint Genome Institute"/>
            <person name="Mondo S.J."/>
            <person name="Dannebaum R.O."/>
            <person name="Kuo R.C."/>
            <person name="Labutti K."/>
            <person name="Haridas S."/>
            <person name="Kuo A."/>
            <person name="Salamov A."/>
            <person name="Ahrendt S.R."/>
            <person name="Lipzen A."/>
            <person name="Sullivan W."/>
            <person name="Andreopoulos W.B."/>
            <person name="Clum A."/>
            <person name="Lindquist E."/>
            <person name="Daum C."/>
            <person name="Ramamoorthy G.K."/>
            <person name="Gryganskyi A."/>
            <person name="Culley D."/>
            <person name="Magnuson J.K."/>
            <person name="James T.Y."/>
            <person name="O'Malley M.A."/>
            <person name="Stajich J.E."/>
            <person name="Spatafora J.W."/>
            <person name="Visel A."/>
            <person name="Grigoriev I.V."/>
        </authorList>
    </citation>
    <scope>NUCLEOTIDE SEQUENCE [LARGE SCALE GENOMIC DNA]</scope>
    <source>
        <strain evidence="6 7">ATCC 12442</strain>
    </source>
</reference>
<dbReference type="InterPro" id="IPR050121">
    <property type="entry name" value="Cytochrome_P450_monoxygenase"/>
</dbReference>
<dbReference type="OrthoDB" id="1470350at2759"/>
<dbReference type="PRINTS" id="PR00463">
    <property type="entry name" value="EP450I"/>
</dbReference>
<dbReference type="GO" id="GO:0004497">
    <property type="term" value="F:monooxygenase activity"/>
    <property type="evidence" value="ECO:0007669"/>
    <property type="project" value="UniProtKB-KW"/>
</dbReference>
<keyword evidence="5" id="KW-0472">Membrane</keyword>
<dbReference type="GO" id="GO:0005506">
    <property type="term" value="F:iron ion binding"/>
    <property type="evidence" value="ECO:0007669"/>
    <property type="project" value="InterPro"/>
</dbReference>
<evidence type="ECO:0000256" key="2">
    <source>
        <dbReference type="ARBA" id="ARBA00022723"/>
    </source>
</evidence>
<protein>
    <submittedName>
        <fullName evidence="6">Putative cytochrome P450 monooxygenase</fullName>
    </submittedName>
</protein>
<dbReference type="PROSITE" id="PS51257">
    <property type="entry name" value="PROKAR_LIPOPROTEIN"/>
    <property type="match status" value="1"/>
</dbReference>
<dbReference type="InterPro" id="IPR036396">
    <property type="entry name" value="Cyt_P450_sf"/>
</dbReference>
<proteinExistence type="predicted"/>
<dbReference type="GO" id="GO:0020037">
    <property type="term" value="F:heme binding"/>
    <property type="evidence" value="ECO:0007669"/>
    <property type="project" value="InterPro"/>
</dbReference>
<dbReference type="PANTHER" id="PTHR24305:SF235">
    <property type="entry name" value="CYTOCHROME P450 MONOOXYGENASE APDB-RELATED"/>
    <property type="match status" value="1"/>
</dbReference>
<dbReference type="PANTHER" id="PTHR24305">
    <property type="entry name" value="CYTOCHROME P450"/>
    <property type="match status" value="1"/>
</dbReference>
<keyword evidence="3" id="KW-0560">Oxidoreductase</keyword>
<keyword evidence="4" id="KW-0408">Iron</keyword>
<evidence type="ECO:0000256" key="1">
    <source>
        <dbReference type="ARBA" id="ARBA00001971"/>
    </source>
</evidence>
<dbReference type="Proteomes" id="UP000193922">
    <property type="component" value="Unassembled WGS sequence"/>
</dbReference>
<evidence type="ECO:0000256" key="4">
    <source>
        <dbReference type="ARBA" id="ARBA00023004"/>
    </source>
</evidence>
<keyword evidence="6" id="KW-0503">Monooxygenase</keyword>
<comment type="cofactor">
    <cofactor evidence="1">
        <name>heme</name>
        <dbReference type="ChEBI" id="CHEBI:30413"/>
    </cofactor>
</comment>
<evidence type="ECO:0000256" key="3">
    <source>
        <dbReference type="ARBA" id="ARBA00023002"/>
    </source>
</evidence>
<keyword evidence="5" id="KW-1133">Transmembrane helix</keyword>
<keyword evidence="7" id="KW-1185">Reference proteome</keyword>
<dbReference type="InterPro" id="IPR001128">
    <property type="entry name" value="Cyt_P450"/>
</dbReference>
<evidence type="ECO:0000313" key="7">
    <source>
        <dbReference type="Proteomes" id="UP000193922"/>
    </source>
</evidence>
<dbReference type="RefSeq" id="XP_040742879.1">
    <property type="nucleotide sequence ID" value="XM_040889268.1"/>
</dbReference>
<dbReference type="PRINTS" id="PR00385">
    <property type="entry name" value="P450"/>
</dbReference>
<dbReference type="SUPFAM" id="SSF48264">
    <property type="entry name" value="Cytochrome P450"/>
    <property type="match status" value="1"/>
</dbReference>